<dbReference type="OrthoDB" id="4339088at2"/>
<dbReference type="RefSeq" id="WP_094103781.1">
    <property type="nucleotide sequence ID" value="NZ_MPOH02000019.1"/>
</dbReference>
<evidence type="ECO:0000256" key="2">
    <source>
        <dbReference type="SAM" id="SignalP"/>
    </source>
</evidence>
<feature type="chain" id="PRO_5012325162" evidence="2">
    <location>
        <begin position="38"/>
        <end position="317"/>
    </location>
</feature>
<keyword evidence="2" id="KW-0732">Signal</keyword>
<protein>
    <submittedName>
        <fullName evidence="3">Uncharacterized protein</fullName>
    </submittedName>
</protein>
<gene>
    <name evidence="3" type="ORF">BM536_031085</name>
</gene>
<dbReference type="AlphaFoldDB" id="A0A1V6MJE0"/>
<accession>A0A1V6MJE0</accession>
<feature type="region of interest" description="Disordered" evidence="1">
    <location>
        <begin position="79"/>
        <end position="108"/>
    </location>
</feature>
<feature type="compositionally biased region" description="Low complexity" evidence="1">
    <location>
        <begin position="79"/>
        <end position="98"/>
    </location>
</feature>
<feature type="signal peptide" evidence="2">
    <location>
        <begin position="1"/>
        <end position="37"/>
    </location>
</feature>
<reference evidence="3 4" key="2">
    <citation type="submission" date="2017-02" db="EMBL/GenBank/DDBJ databases">
        <title>Draft genome sequence of Streptomyces phaeoluteigriseus type strain DSM41896.</title>
        <authorList>
            <person name="Salih T.S."/>
            <person name="Algora Gallardo L."/>
            <person name="Melo Santos T."/>
            <person name="Filgueira Martinez S."/>
            <person name="Herron P.R."/>
        </authorList>
    </citation>
    <scope>NUCLEOTIDE SEQUENCE [LARGE SCALE GENOMIC DNA]</scope>
    <source>
        <strain evidence="3 4">DSM 41896</strain>
    </source>
</reference>
<feature type="compositionally biased region" description="Pro residues" evidence="1">
    <location>
        <begin position="164"/>
        <end position="182"/>
    </location>
</feature>
<dbReference type="EMBL" id="MPOH02000019">
    <property type="protein sequence ID" value="OQD52600.1"/>
    <property type="molecule type" value="Genomic_DNA"/>
</dbReference>
<reference evidence="4" key="1">
    <citation type="submission" date="2016-11" db="EMBL/GenBank/DDBJ databases">
        <authorList>
            <person name="Schniete J.K."/>
            <person name="Salih T."/>
            <person name="Algora Gallardo L."/>
            <person name="Martinez Fernandez S."/>
            <person name="Herron P.R."/>
        </authorList>
    </citation>
    <scope>NUCLEOTIDE SEQUENCE [LARGE SCALE GENOMIC DNA]</scope>
    <source>
        <strain evidence="4">DSM 41896</strain>
    </source>
</reference>
<sequence length="317" mass="31053">MSRPAPLPAALRLALRGVVLLGGLFALAFLFGGQAQAADGTKATTETATTGTTTATTATAATISTSVTSAAVPSTAATSPVVPSTAAASPTNAVAASPRGASANPVTPVRERVVKPVGEVLEGLGDKLMGTRVTPVVSLPGVSELPTLPPLGSLPDLPDSPSLPSMPPLPSLPSLPSPPSLPTLPVSQPGLTLPAPVASDPGQDSGTVEAAAPQSSYGPRGVVSEASMGPVAHSGGPQRAGQAATGGHAPVRGTPAGVPDGALGSASLLDSGGSRHADAHAVTPYHRMPVLLVPGSAVDVDAAGVRDRYRDIPVFPG</sequence>
<feature type="compositionally biased region" description="Low complexity" evidence="1">
    <location>
        <begin position="260"/>
        <end position="272"/>
    </location>
</feature>
<evidence type="ECO:0000313" key="4">
    <source>
        <dbReference type="Proteomes" id="UP000184286"/>
    </source>
</evidence>
<dbReference type="Proteomes" id="UP000184286">
    <property type="component" value="Unassembled WGS sequence"/>
</dbReference>
<name>A0A1V6MJE0_9ACTN</name>
<proteinExistence type="predicted"/>
<feature type="region of interest" description="Disordered" evidence="1">
    <location>
        <begin position="143"/>
        <end position="276"/>
    </location>
</feature>
<feature type="compositionally biased region" description="Low complexity" evidence="1">
    <location>
        <begin position="150"/>
        <end position="163"/>
    </location>
</feature>
<comment type="caution">
    <text evidence="3">The sequence shown here is derived from an EMBL/GenBank/DDBJ whole genome shotgun (WGS) entry which is preliminary data.</text>
</comment>
<dbReference type="STRING" id="114686.BM536_031085"/>
<evidence type="ECO:0000256" key="1">
    <source>
        <dbReference type="SAM" id="MobiDB-lite"/>
    </source>
</evidence>
<organism evidence="3 4">
    <name type="scientific">Streptomyces phaeoluteigriseus</name>
    <dbReference type="NCBI Taxonomy" id="114686"/>
    <lineage>
        <taxon>Bacteria</taxon>
        <taxon>Bacillati</taxon>
        <taxon>Actinomycetota</taxon>
        <taxon>Actinomycetes</taxon>
        <taxon>Kitasatosporales</taxon>
        <taxon>Streptomycetaceae</taxon>
        <taxon>Streptomyces</taxon>
        <taxon>Streptomyces aurantiacus group</taxon>
    </lineage>
</organism>
<evidence type="ECO:0000313" key="3">
    <source>
        <dbReference type="EMBL" id="OQD52600.1"/>
    </source>
</evidence>